<dbReference type="EMBL" id="LMWI01000002">
    <property type="protein sequence ID" value="KUJ45796.1"/>
    <property type="molecule type" value="Genomic_DNA"/>
</dbReference>
<sequence>MVVLSALSAFDGLILNCGSVSPEGPAAETTNALRRRLLLARILRAMPDNSLSSRPPVRRAPRTFITALLVFGVVVPSIIIRELIEGAMGSGPLADLGWIAVPMAATAWLAPRASYRRRDALWWLAGGFGLYIFVVIAWRVAFLPYRDWPPRPDEASRIRWLCDRQQAGLWYLSGGAK</sequence>
<proteinExistence type="predicted"/>
<gene>
    <name evidence="2" type="ORF">ADL17_22535</name>
</gene>
<protein>
    <submittedName>
        <fullName evidence="2">Uncharacterized protein</fullName>
    </submittedName>
</protein>
<keyword evidence="1" id="KW-0472">Membrane</keyword>
<feature type="transmembrane region" description="Helical" evidence="1">
    <location>
        <begin position="96"/>
        <end position="113"/>
    </location>
</feature>
<reference evidence="2 3" key="1">
    <citation type="submission" date="2015-10" db="EMBL/GenBank/DDBJ databases">
        <authorList>
            <person name="Ju K.-S."/>
            <person name="Doroghazi J.R."/>
            <person name="Metcalf W.W."/>
        </authorList>
    </citation>
    <scope>NUCLEOTIDE SEQUENCE [LARGE SCALE GENOMIC DNA]</scope>
    <source>
        <strain evidence="2 3">NRRL B-24793</strain>
    </source>
</reference>
<keyword evidence="3" id="KW-1185">Reference proteome</keyword>
<keyword evidence="1" id="KW-0812">Transmembrane</keyword>
<feature type="transmembrane region" description="Helical" evidence="1">
    <location>
        <begin position="64"/>
        <end position="84"/>
    </location>
</feature>
<comment type="caution">
    <text evidence="2">The sequence shown here is derived from an EMBL/GenBank/DDBJ whole genome shotgun (WGS) entry which is preliminary data.</text>
</comment>
<name>A0A9X0I2W2_9ACTN</name>
<evidence type="ECO:0000256" key="1">
    <source>
        <dbReference type="SAM" id="Phobius"/>
    </source>
</evidence>
<dbReference type="Proteomes" id="UP000053246">
    <property type="component" value="Unassembled WGS sequence"/>
</dbReference>
<evidence type="ECO:0000313" key="2">
    <source>
        <dbReference type="EMBL" id="KUJ45796.1"/>
    </source>
</evidence>
<keyword evidence="1" id="KW-1133">Transmembrane helix</keyword>
<dbReference type="AlphaFoldDB" id="A0A9X0I2W2"/>
<accession>A0A9X0I2W2</accession>
<organism evidence="2 3">
    <name type="scientific">Micromonospora maris</name>
    <dbReference type="NCBI Taxonomy" id="1003110"/>
    <lineage>
        <taxon>Bacteria</taxon>
        <taxon>Bacillati</taxon>
        <taxon>Actinomycetota</taxon>
        <taxon>Actinomycetes</taxon>
        <taxon>Micromonosporales</taxon>
        <taxon>Micromonosporaceae</taxon>
        <taxon>Micromonospora</taxon>
    </lineage>
</organism>
<evidence type="ECO:0000313" key="3">
    <source>
        <dbReference type="Proteomes" id="UP000053246"/>
    </source>
</evidence>
<feature type="transmembrane region" description="Helical" evidence="1">
    <location>
        <begin position="120"/>
        <end position="141"/>
    </location>
</feature>